<dbReference type="GO" id="GO:0003677">
    <property type="term" value="F:DNA binding"/>
    <property type="evidence" value="ECO:0007669"/>
    <property type="project" value="UniProtKB-KW"/>
</dbReference>
<dbReference type="InterPro" id="IPR010982">
    <property type="entry name" value="Lambda_DNA-bd_dom_sf"/>
</dbReference>
<dbReference type="EMBL" id="FRAR01000007">
    <property type="protein sequence ID" value="SHK15549.1"/>
    <property type="molecule type" value="Genomic_DNA"/>
</dbReference>
<organism evidence="3 4">
    <name type="scientific">Desulforamulus aeronauticus DSM 10349</name>
    <dbReference type="NCBI Taxonomy" id="1121421"/>
    <lineage>
        <taxon>Bacteria</taxon>
        <taxon>Bacillati</taxon>
        <taxon>Bacillota</taxon>
        <taxon>Clostridia</taxon>
        <taxon>Eubacteriales</taxon>
        <taxon>Peptococcaceae</taxon>
        <taxon>Desulforamulus</taxon>
    </lineage>
</organism>
<dbReference type="STRING" id="1121421.SAMN02745123_00917"/>
<dbReference type="Proteomes" id="UP000183997">
    <property type="component" value="Unassembled WGS sequence"/>
</dbReference>
<proteinExistence type="predicted"/>
<gene>
    <name evidence="3" type="ORF">SAMN02745123_00917</name>
</gene>
<evidence type="ECO:0000259" key="2">
    <source>
        <dbReference type="PROSITE" id="PS50943"/>
    </source>
</evidence>
<keyword evidence="1" id="KW-0238">DNA-binding</keyword>
<dbReference type="CDD" id="cd00093">
    <property type="entry name" value="HTH_XRE"/>
    <property type="match status" value="1"/>
</dbReference>
<sequence length="126" mass="14224">MDCTKVGRLIFQLRKEKGLTQQQVTDLLNISNKTISKWECGLGFPDVSLWSELAAVLGADIQKMLEGKLDPNLPDVGKIDKTQFYVCPACGNIRTSTSISCCGRKQRPLNRCLTLQNMKLQYKKWT</sequence>
<reference evidence="4" key="1">
    <citation type="submission" date="2016-11" db="EMBL/GenBank/DDBJ databases">
        <authorList>
            <person name="Varghese N."/>
            <person name="Submissions S."/>
        </authorList>
    </citation>
    <scope>NUCLEOTIDE SEQUENCE [LARGE SCALE GENOMIC DNA]</scope>
    <source>
        <strain evidence="4">DSM 10349</strain>
    </source>
</reference>
<evidence type="ECO:0000313" key="4">
    <source>
        <dbReference type="Proteomes" id="UP000183997"/>
    </source>
</evidence>
<dbReference type="SUPFAM" id="SSF47413">
    <property type="entry name" value="lambda repressor-like DNA-binding domains"/>
    <property type="match status" value="1"/>
</dbReference>
<keyword evidence="4" id="KW-1185">Reference proteome</keyword>
<protein>
    <submittedName>
        <fullName evidence="3">Helix-turn-helix</fullName>
    </submittedName>
</protein>
<evidence type="ECO:0000313" key="3">
    <source>
        <dbReference type="EMBL" id="SHK15549.1"/>
    </source>
</evidence>
<dbReference type="SMART" id="SM00530">
    <property type="entry name" value="HTH_XRE"/>
    <property type="match status" value="1"/>
</dbReference>
<dbReference type="InterPro" id="IPR001387">
    <property type="entry name" value="Cro/C1-type_HTH"/>
</dbReference>
<dbReference type="PROSITE" id="PS50943">
    <property type="entry name" value="HTH_CROC1"/>
    <property type="match status" value="1"/>
</dbReference>
<name>A0A1M6Q5L5_9FIRM</name>
<dbReference type="Gene3D" id="1.10.260.40">
    <property type="entry name" value="lambda repressor-like DNA-binding domains"/>
    <property type="match status" value="1"/>
</dbReference>
<feature type="domain" description="HTH cro/C1-type" evidence="2">
    <location>
        <begin position="12"/>
        <end position="64"/>
    </location>
</feature>
<dbReference type="AlphaFoldDB" id="A0A1M6Q5L5"/>
<dbReference type="Pfam" id="PF01381">
    <property type="entry name" value="HTH_3"/>
    <property type="match status" value="1"/>
</dbReference>
<dbReference type="PANTHER" id="PTHR46558">
    <property type="entry name" value="TRACRIPTIONAL REGULATORY PROTEIN-RELATED-RELATED"/>
    <property type="match status" value="1"/>
</dbReference>
<dbReference type="PANTHER" id="PTHR46558:SF11">
    <property type="entry name" value="HTH-TYPE TRANSCRIPTIONAL REGULATOR XRE"/>
    <property type="match status" value="1"/>
</dbReference>
<accession>A0A1M6Q5L5</accession>
<evidence type="ECO:0000256" key="1">
    <source>
        <dbReference type="ARBA" id="ARBA00023125"/>
    </source>
</evidence>